<sequence>MCHSDPNGADVGKLGNFLETEETIWIHICLRVLLRGIVLYVFSPPSNGRDRDRERFERRRWAYKGNKISNSFSETDNLSIPHRLPIAVLLTAHAHCFHPLAPGFPLLRFVFEGLLSVRD</sequence>
<reference evidence="1 2" key="1">
    <citation type="submission" date="2018-11" db="EMBL/GenBank/DDBJ databases">
        <authorList>
            <consortium name="Pathogen Informatics"/>
        </authorList>
    </citation>
    <scope>NUCLEOTIDE SEQUENCE [LARGE SCALE GENOMIC DNA]</scope>
</reference>
<accession>A0A3P7IHQ7</accession>
<keyword evidence="2" id="KW-1185">Reference proteome</keyword>
<evidence type="ECO:0000313" key="2">
    <source>
        <dbReference type="Proteomes" id="UP000270094"/>
    </source>
</evidence>
<dbReference type="EMBL" id="UYYB01011177">
    <property type="protein sequence ID" value="VDM69126.1"/>
    <property type="molecule type" value="Genomic_DNA"/>
</dbReference>
<gene>
    <name evidence="1" type="ORF">SVUK_LOCUS4124</name>
</gene>
<evidence type="ECO:0000313" key="1">
    <source>
        <dbReference type="EMBL" id="VDM69126.1"/>
    </source>
</evidence>
<dbReference type="AlphaFoldDB" id="A0A3P7IHQ7"/>
<proteinExistence type="predicted"/>
<protein>
    <submittedName>
        <fullName evidence="1">Uncharacterized protein</fullName>
    </submittedName>
</protein>
<name>A0A3P7IHQ7_STRVU</name>
<dbReference type="Proteomes" id="UP000270094">
    <property type="component" value="Unassembled WGS sequence"/>
</dbReference>
<organism evidence="1 2">
    <name type="scientific">Strongylus vulgaris</name>
    <name type="common">Blood worm</name>
    <dbReference type="NCBI Taxonomy" id="40348"/>
    <lineage>
        <taxon>Eukaryota</taxon>
        <taxon>Metazoa</taxon>
        <taxon>Ecdysozoa</taxon>
        <taxon>Nematoda</taxon>
        <taxon>Chromadorea</taxon>
        <taxon>Rhabditida</taxon>
        <taxon>Rhabditina</taxon>
        <taxon>Rhabditomorpha</taxon>
        <taxon>Strongyloidea</taxon>
        <taxon>Strongylidae</taxon>
        <taxon>Strongylus</taxon>
    </lineage>
</organism>